<reference evidence="1 2" key="1">
    <citation type="journal article" date="2019" name="Int. J. Syst. Evol. Microbiol.">
        <title>The Global Catalogue of Microorganisms (GCM) 10K type strain sequencing project: providing services to taxonomists for standard genome sequencing and annotation.</title>
        <authorList>
            <consortium name="The Broad Institute Genomics Platform"/>
            <consortium name="The Broad Institute Genome Sequencing Center for Infectious Disease"/>
            <person name="Wu L."/>
            <person name="Ma J."/>
        </authorList>
    </citation>
    <scope>NUCLEOTIDE SEQUENCE [LARGE SCALE GENOMIC DNA]</scope>
    <source>
        <strain evidence="1 2">CGMCC 1.12859</strain>
    </source>
</reference>
<dbReference type="EMBL" id="JBHUCZ010000012">
    <property type="protein sequence ID" value="MFD1568619.1"/>
    <property type="molecule type" value="Genomic_DNA"/>
</dbReference>
<evidence type="ECO:0000313" key="2">
    <source>
        <dbReference type="Proteomes" id="UP001597139"/>
    </source>
</evidence>
<sequence>MSSSTVDQFRELDAEAFARVVARTWGEYGWEVVRPSEAELPPGTGDVTRPVEAGVVLFVRAANPRIILAVPGEAGEITASTLLGVYAEVAAPEDVIVVSAVGFDTGALSIADAYGIDIVGPALLSPLTESPPDVPSISD</sequence>
<dbReference type="AlphaFoldDB" id="A0ABD6BU28"/>
<evidence type="ECO:0000313" key="1">
    <source>
        <dbReference type="EMBL" id="MFD1568619.1"/>
    </source>
</evidence>
<dbReference type="Proteomes" id="UP001597139">
    <property type="component" value="Unassembled WGS sequence"/>
</dbReference>
<organism evidence="1 2">
    <name type="scientific">Halolamina litorea</name>
    <dbReference type="NCBI Taxonomy" id="1515593"/>
    <lineage>
        <taxon>Archaea</taxon>
        <taxon>Methanobacteriati</taxon>
        <taxon>Methanobacteriota</taxon>
        <taxon>Stenosarchaea group</taxon>
        <taxon>Halobacteria</taxon>
        <taxon>Halobacteriales</taxon>
        <taxon>Haloferacaceae</taxon>
    </lineage>
</organism>
<accession>A0ABD6BU28</accession>
<protein>
    <recommendedName>
        <fullName evidence="3">Restriction endonuclease type IV Mrr domain-containing protein</fullName>
    </recommendedName>
</protein>
<gene>
    <name evidence="1" type="ORF">ACFSAU_14075</name>
</gene>
<comment type="caution">
    <text evidence="1">The sequence shown here is derived from an EMBL/GenBank/DDBJ whole genome shotgun (WGS) entry which is preliminary data.</text>
</comment>
<proteinExistence type="predicted"/>
<evidence type="ECO:0008006" key="3">
    <source>
        <dbReference type="Google" id="ProtNLM"/>
    </source>
</evidence>
<dbReference type="RefSeq" id="WP_267648117.1">
    <property type="nucleotide sequence ID" value="NZ_JANHGR010000003.1"/>
</dbReference>
<name>A0ABD6BU28_9EURY</name>
<keyword evidence="2" id="KW-1185">Reference proteome</keyword>